<dbReference type="AlphaFoldDB" id="A0ABD0V2D0"/>
<organism evidence="1 2">
    <name type="scientific">Dendrobium thyrsiflorum</name>
    <name type="common">Pinecone-like raceme dendrobium</name>
    <name type="synonym">Orchid</name>
    <dbReference type="NCBI Taxonomy" id="117978"/>
    <lineage>
        <taxon>Eukaryota</taxon>
        <taxon>Viridiplantae</taxon>
        <taxon>Streptophyta</taxon>
        <taxon>Embryophyta</taxon>
        <taxon>Tracheophyta</taxon>
        <taxon>Spermatophyta</taxon>
        <taxon>Magnoliopsida</taxon>
        <taxon>Liliopsida</taxon>
        <taxon>Asparagales</taxon>
        <taxon>Orchidaceae</taxon>
        <taxon>Epidendroideae</taxon>
        <taxon>Malaxideae</taxon>
        <taxon>Dendrobiinae</taxon>
        <taxon>Dendrobium</taxon>
    </lineage>
</organism>
<evidence type="ECO:0000313" key="2">
    <source>
        <dbReference type="Proteomes" id="UP001552299"/>
    </source>
</evidence>
<dbReference type="Proteomes" id="UP001552299">
    <property type="component" value="Unassembled WGS sequence"/>
</dbReference>
<protein>
    <submittedName>
        <fullName evidence="1">Uncharacterized protein</fullName>
    </submittedName>
</protein>
<name>A0ABD0V2D0_DENTH</name>
<proteinExistence type="predicted"/>
<reference evidence="1 2" key="1">
    <citation type="journal article" date="2024" name="Plant Biotechnol. J.">
        <title>Dendrobium thyrsiflorum genome and its molecular insights into genes involved in important horticultural traits.</title>
        <authorList>
            <person name="Chen B."/>
            <person name="Wang J.Y."/>
            <person name="Zheng P.J."/>
            <person name="Li K.L."/>
            <person name="Liang Y.M."/>
            <person name="Chen X.F."/>
            <person name="Zhang C."/>
            <person name="Zhao X."/>
            <person name="He X."/>
            <person name="Zhang G.Q."/>
            <person name="Liu Z.J."/>
            <person name="Xu Q."/>
        </authorList>
    </citation>
    <scope>NUCLEOTIDE SEQUENCE [LARGE SCALE GENOMIC DNA]</scope>
    <source>
        <strain evidence="1">GZMU011</strain>
    </source>
</reference>
<dbReference type="EMBL" id="JANQDX010000009">
    <property type="protein sequence ID" value="KAL0918980.1"/>
    <property type="molecule type" value="Genomic_DNA"/>
</dbReference>
<accession>A0ABD0V2D0</accession>
<evidence type="ECO:0000313" key="1">
    <source>
        <dbReference type="EMBL" id="KAL0918980.1"/>
    </source>
</evidence>
<sequence length="140" mass="16024">MIKLLMDALILSCHLCQRFDSNVRGFLLDIELNIRVYVGLLLLATSIIIIEFEFESPSSIHFAFALWFHHVAKWANVKLNCRTLIMRSFRILASFPKSDFFQDLSTIFQATGYDFHTSSNLMNLHSGQETIIDSSSMNDG</sequence>
<comment type="caution">
    <text evidence="1">The sequence shown here is derived from an EMBL/GenBank/DDBJ whole genome shotgun (WGS) entry which is preliminary data.</text>
</comment>
<keyword evidence="2" id="KW-1185">Reference proteome</keyword>
<gene>
    <name evidence="1" type="ORF">M5K25_011036</name>
</gene>